<dbReference type="SMART" id="SM01296">
    <property type="entry name" value="N2227"/>
    <property type="match status" value="1"/>
</dbReference>
<reference evidence="6" key="1">
    <citation type="submission" date="2023-01" db="EMBL/GenBank/DDBJ databases">
        <title>Metagenome sequencing of chrysophaentin producing Chrysophaeum taylorii.</title>
        <authorList>
            <person name="Davison J."/>
            <person name="Bewley C."/>
        </authorList>
    </citation>
    <scope>NUCLEOTIDE SEQUENCE</scope>
    <source>
        <strain evidence="6">NIES-1699</strain>
    </source>
</reference>
<sequence>MCRAEEEEERLHFERVVGSFLCYEEETLAEVERTRRAAARLDAQQVSLLPEGAMARKVAALREAAAANAKFLRCVVQNQGSFGPVEASSIPQSEDHPRALPRDADAAKVRATLHSCVRDWAAEGNVERDQSYAPLIAELRRLVPPTVDGVRSRVLVPGAGLARLALEIAAAGYASQGNEFSYHMLLVSNFLLNSDLDVGSISIHPYVDQPSNCRAAADRSRPVRIPDVRPSDLLAHAGDLPLDFSMAAGEFLEVYRDQTDAWDSVVTCFFLDTAPVPIDYVSAVYRLLKPGRPWINLGPLLYHWVPTSSADVDPANYDDRFAQSLELGWDELRYVVLRAGFKIVKEGWRECNYTANARSMMRTHYDCLFFTAVKPNE</sequence>
<dbReference type="EMBL" id="JAQMWT010000278">
    <property type="protein sequence ID" value="KAJ8606390.1"/>
    <property type="molecule type" value="Genomic_DNA"/>
</dbReference>
<keyword evidence="5" id="KW-0949">S-adenosyl-L-methionine</keyword>
<dbReference type="SUPFAM" id="SSF53335">
    <property type="entry name" value="S-adenosyl-L-methionine-dependent methyltransferases"/>
    <property type="match status" value="1"/>
</dbReference>
<dbReference type="PANTHER" id="PTHR12303:SF6">
    <property type="entry name" value="CARNOSINE N-METHYLTRANSFERASE"/>
    <property type="match status" value="1"/>
</dbReference>
<evidence type="ECO:0000256" key="1">
    <source>
        <dbReference type="ARBA" id="ARBA00010086"/>
    </source>
</evidence>
<proteinExistence type="inferred from homology"/>
<comment type="similarity">
    <text evidence="1">Belongs to the carnosine N-methyltransferase family.</text>
</comment>
<keyword evidence="4" id="KW-0808">Transferase</keyword>
<evidence type="ECO:0000256" key="2">
    <source>
        <dbReference type="ARBA" id="ARBA00012003"/>
    </source>
</evidence>
<evidence type="ECO:0000256" key="5">
    <source>
        <dbReference type="ARBA" id="ARBA00022691"/>
    </source>
</evidence>
<name>A0AAD7XNM4_9STRA</name>
<gene>
    <name evidence="6" type="ORF">CTAYLR_009327</name>
</gene>
<dbReference type="AlphaFoldDB" id="A0AAD7XNM4"/>
<evidence type="ECO:0000256" key="4">
    <source>
        <dbReference type="ARBA" id="ARBA00022679"/>
    </source>
</evidence>
<dbReference type="InterPro" id="IPR012901">
    <property type="entry name" value="CARME"/>
</dbReference>
<dbReference type="Gene3D" id="3.40.50.150">
    <property type="entry name" value="Vaccinia Virus protein VP39"/>
    <property type="match status" value="1"/>
</dbReference>
<evidence type="ECO:0000256" key="3">
    <source>
        <dbReference type="ARBA" id="ARBA00022603"/>
    </source>
</evidence>
<evidence type="ECO:0000313" key="6">
    <source>
        <dbReference type="EMBL" id="KAJ8606390.1"/>
    </source>
</evidence>
<keyword evidence="7" id="KW-1185">Reference proteome</keyword>
<dbReference type="Proteomes" id="UP001230188">
    <property type="component" value="Unassembled WGS sequence"/>
</dbReference>
<dbReference type="GO" id="GO:0032259">
    <property type="term" value="P:methylation"/>
    <property type="evidence" value="ECO:0007669"/>
    <property type="project" value="UniProtKB-KW"/>
</dbReference>
<comment type="caution">
    <text evidence="6">The sequence shown here is derived from an EMBL/GenBank/DDBJ whole genome shotgun (WGS) entry which is preliminary data.</text>
</comment>
<dbReference type="GO" id="GO:0030735">
    <property type="term" value="F:carnosine N-methyltransferase activity"/>
    <property type="evidence" value="ECO:0007669"/>
    <property type="project" value="UniProtKB-EC"/>
</dbReference>
<keyword evidence="3" id="KW-0489">Methyltransferase</keyword>
<evidence type="ECO:0000313" key="7">
    <source>
        <dbReference type="Proteomes" id="UP001230188"/>
    </source>
</evidence>
<organism evidence="6 7">
    <name type="scientific">Chrysophaeum taylorii</name>
    <dbReference type="NCBI Taxonomy" id="2483200"/>
    <lineage>
        <taxon>Eukaryota</taxon>
        <taxon>Sar</taxon>
        <taxon>Stramenopiles</taxon>
        <taxon>Ochrophyta</taxon>
        <taxon>Pelagophyceae</taxon>
        <taxon>Pelagomonadales</taxon>
        <taxon>Pelagomonadaceae</taxon>
        <taxon>Chrysophaeum</taxon>
    </lineage>
</organism>
<accession>A0AAD7XNM4</accession>
<dbReference type="Pfam" id="PF07942">
    <property type="entry name" value="CARME"/>
    <property type="match status" value="1"/>
</dbReference>
<dbReference type="InterPro" id="IPR029063">
    <property type="entry name" value="SAM-dependent_MTases_sf"/>
</dbReference>
<dbReference type="EC" id="2.1.1.22" evidence="2"/>
<protein>
    <recommendedName>
        <fullName evidence="2">carnosine N-methyltransferase</fullName>
        <ecNumber evidence="2">2.1.1.22</ecNumber>
    </recommendedName>
</protein>
<dbReference type="PANTHER" id="PTHR12303">
    <property type="entry name" value="CARNOSINE N-METHYLTRANSFERASE"/>
    <property type="match status" value="1"/>
</dbReference>